<feature type="domain" description="EamA" evidence="7">
    <location>
        <begin position="2"/>
        <end position="123"/>
    </location>
</feature>
<comment type="similarity">
    <text evidence="2">Belongs to the EamA transporter family.</text>
</comment>
<feature type="transmembrane region" description="Helical" evidence="6">
    <location>
        <begin position="59"/>
        <end position="79"/>
    </location>
</feature>
<feature type="transmembrane region" description="Helical" evidence="6">
    <location>
        <begin position="202"/>
        <end position="221"/>
    </location>
</feature>
<keyword evidence="4 6" id="KW-1133">Transmembrane helix</keyword>
<name>A0A1Q2SK05_9GAMM</name>
<feature type="transmembrane region" description="Helical" evidence="6">
    <location>
        <begin position="113"/>
        <end position="132"/>
    </location>
</feature>
<dbReference type="InterPro" id="IPR050638">
    <property type="entry name" value="AA-Vitamin_Transporters"/>
</dbReference>
<dbReference type="SUPFAM" id="SSF103481">
    <property type="entry name" value="Multidrug resistance efflux transporter EmrE"/>
    <property type="match status" value="2"/>
</dbReference>
<dbReference type="InterPro" id="IPR037185">
    <property type="entry name" value="EmrE-like"/>
</dbReference>
<feature type="transmembrane region" description="Helical" evidence="6">
    <location>
        <begin position="85"/>
        <end position="106"/>
    </location>
</feature>
<sequence>MLGLIAVIGFGLTLPVTRLVVVYLDPIFISSGRAVIAATIAGLWLLLTKEIIPSKKQILQLIIVALGVVIGFPILSAWAMKTVPASHGGVVLGIQPLITATVGAKIGKEQPSLGFWLSSILGATLVISYVFLQEVGNLLWGDIALLGAAIAAAIGYAVGGILAREIGGWNVICWALVLSLPIILVPSIVTAPEEIYKLPINIWVSFLYLALVSQLFALFFWNKSLALGGVARVSQTLLIQPFITIAASQILIGEEINTTTVIFAWLVVTTVAISRRMPIYENKNATNINSN</sequence>
<evidence type="ECO:0000256" key="6">
    <source>
        <dbReference type="SAM" id="Phobius"/>
    </source>
</evidence>
<keyword evidence="3 6" id="KW-0812">Transmembrane</keyword>
<dbReference type="EMBL" id="AP014836">
    <property type="protein sequence ID" value="BAW79452.1"/>
    <property type="molecule type" value="Genomic_DNA"/>
</dbReference>
<comment type="subcellular location">
    <subcellularLocation>
        <location evidence="1">Membrane</location>
        <topology evidence="1">Multi-pass membrane protein</topology>
    </subcellularLocation>
</comment>
<dbReference type="Proteomes" id="UP000243679">
    <property type="component" value="Chromosome"/>
</dbReference>
<dbReference type="AlphaFoldDB" id="A0A1Q2SK05"/>
<evidence type="ECO:0000256" key="1">
    <source>
        <dbReference type="ARBA" id="ARBA00004141"/>
    </source>
</evidence>
<keyword evidence="9" id="KW-1185">Reference proteome</keyword>
<gene>
    <name evidence="8" type="ORF">TAO_0082</name>
</gene>
<dbReference type="Pfam" id="PF00892">
    <property type="entry name" value="EamA"/>
    <property type="match status" value="2"/>
</dbReference>
<evidence type="ECO:0000256" key="5">
    <source>
        <dbReference type="ARBA" id="ARBA00023136"/>
    </source>
</evidence>
<dbReference type="PANTHER" id="PTHR32322:SF2">
    <property type="entry name" value="EAMA DOMAIN-CONTAINING PROTEIN"/>
    <property type="match status" value="1"/>
</dbReference>
<accession>A0A1Q2SK05</accession>
<evidence type="ECO:0000313" key="9">
    <source>
        <dbReference type="Proteomes" id="UP000243679"/>
    </source>
</evidence>
<feature type="transmembrane region" description="Helical" evidence="6">
    <location>
        <begin position="171"/>
        <end position="190"/>
    </location>
</feature>
<evidence type="ECO:0000259" key="7">
    <source>
        <dbReference type="Pfam" id="PF00892"/>
    </source>
</evidence>
<dbReference type="PANTHER" id="PTHR32322">
    <property type="entry name" value="INNER MEMBRANE TRANSPORTER"/>
    <property type="match status" value="1"/>
</dbReference>
<protein>
    <submittedName>
        <fullName evidence="8">DMT (Drug/metabolite transporter) superfamily permease</fullName>
    </submittedName>
</protein>
<dbReference type="InterPro" id="IPR000620">
    <property type="entry name" value="EamA_dom"/>
</dbReference>
<dbReference type="KEGG" id="ntt:TAO_0082"/>
<proteinExistence type="inferred from homology"/>
<evidence type="ECO:0000256" key="4">
    <source>
        <dbReference type="ARBA" id="ARBA00022989"/>
    </source>
</evidence>
<organism evidence="8 9">
    <name type="scientific">Candidatus Nitrosoglobus terrae</name>
    <dbReference type="NCBI Taxonomy" id="1630141"/>
    <lineage>
        <taxon>Bacteria</taxon>
        <taxon>Pseudomonadati</taxon>
        <taxon>Pseudomonadota</taxon>
        <taxon>Gammaproteobacteria</taxon>
        <taxon>Chromatiales</taxon>
        <taxon>Chromatiaceae</taxon>
        <taxon>Candidatus Nitrosoglobus</taxon>
    </lineage>
</organism>
<reference evidence="8 9" key="1">
    <citation type="journal article" date="2017" name="ISME J.">
        <title>An acid-tolerant ammonia-oxidizing ?-proteobacterium from soil.</title>
        <authorList>
            <person name="Hayatsu M."/>
            <person name="Tago K."/>
            <person name="Uchiyama I."/>
            <person name="Toyoda A."/>
            <person name="Wang Y."/>
            <person name="Shimomura Y."/>
            <person name="Okubo T."/>
            <person name="Kurisu F."/>
            <person name="Hirono Y."/>
            <person name="Nonaka K."/>
            <person name="Akiyama H."/>
            <person name="Itoh T."/>
            <person name="Takami H."/>
        </authorList>
    </citation>
    <scope>NUCLEOTIDE SEQUENCE [LARGE SCALE GENOMIC DNA]</scope>
    <source>
        <strain evidence="8 9">TAO100</strain>
    </source>
</reference>
<feature type="transmembrane region" description="Helical" evidence="6">
    <location>
        <begin position="233"/>
        <end position="252"/>
    </location>
</feature>
<feature type="transmembrane region" description="Helical" evidence="6">
    <location>
        <begin position="258"/>
        <end position="274"/>
    </location>
</feature>
<keyword evidence="5 6" id="KW-0472">Membrane</keyword>
<feature type="domain" description="EamA" evidence="7">
    <location>
        <begin position="139"/>
        <end position="273"/>
    </location>
</feature>
<dbReference type="GO" id="GO:0016020">
    <property type="term" value="C:membrane"/>
    <property type="evidence" value="ECO:0007669"/>
    <property type="project" value="UniProtKB-SubCell"/>
</dbReference>
<evidence type="ECO:0000256" key="2">
    <source>
        <dbReference type="ARBA" id="ARBA00007362"/>
    </source>
</evidence>
<evidence type="ECO:0000256" key="3">
    <source>
        <dbReference type="ARBA" id="ARBA00022692"/>
    </source>
</evidence>
<feature type="transmembrane region" description="Helical" evidence="6">
    <location>
        <begin position="138"/>
        <end position="159"/>
    </location>
</feature>
<evidence type="ECO:0000313" key="8">
    <source>
        <dbReference type="EMBL" id="BAW79452.1"/>
    </source>
</evidence>
<feature type="transmembrane region" description="Helical" evidence="6">
    <location>
        <begin position="28"/>
        <end position="47"/>
    </location>
</feature>